<feature type="non-terminal residue" evidence="1">
    <location>
        <position position="85"/>
    </location>
</feature>
<name>A0A4Q9MQ90_9APHY</name>
<accession>A0A4Q9MQ90</accession>
<organism evidence="1">
    <name type="scientific">Dichomitus squalens</name>
    <dbReference type="NCBI Taxonomy" id="114155"/>
    <lineage>
        <taxon>Eukaryota</taxon>
        <taxon>Fungi</taxon>
        <taxon>Dikarya</taxon>
        <taxon>Basidiomycota</taxon>
        <taxon>Agaricomycotina</taxon>
        <taxon>Agaricomycetes</taxon>
        <taxon>Polyporales</taxon>
        <taxon>Polyporaceae</taxon>
        <taxon>Dichomitus</taxon>
    </lineage>
</organism>
<dbReference type="EMBL" id="ML143420">
    <property type="protein sequence ID" value="TBU28632.1"/>
    <property type="molecule type" value="Genomic_DNA"/>
</dbReference>
<evidence type="ECO:0000313" key="1">
    <source>
        <dbReference type="EMBL" id="TBU28632.1"/>
    </source>
</evidence>
<proteinExistence type="predicted"/>
<gene>
    <name evidence="1" type="ORF">BD311DRAFT_758118</name>
</gene>
<dbReference type="Proteomes" id="UP000292957">
    <property type="component" value="Unassembled WGS sequence"/>
</dbReference>
<sequence length="85" mass="9492">MLTGSQSTSATLVVLHAFKLAYTSSSIHCRAPEIRPRPQMRQRTRPPAHSSTACGRLNPPLLFRLGDLVLAFLSRLLLRRLLTLL</sequence>
<protein>
    <submittedName>
        <fullName evidence="1">Uncharacterized protein</fullName>
    </submittedName>
</protein>
<reference evidence="1" key="1">
    <citation type="submission" date="2019-01" db="EMBL/GenBank/DDBJ databases">
        <title>Draft genome sequences of three monokaryotic isolates of the white-rot basidiomycete fungus Dichomitus squalens.</title>
        <authorList>
            <consortium name="DOE Joint Genome Institute"/>
            <person name="Lopez S.C."/>
            <person name="Andreopoulos B."/>
            <person name="Pangilinan J."/>
            <person name="Lipzen A."/>
            <person name="Riley R."/>
            <person name="Ahrendt S."/>
            <person name="Ng V."/>
            <person name="Barry K."/>
            <person name="Daum C."/>
            <person name="Grigoriev I.V."/>
            <person name="Hilden K.S."/>
            <person name="Makela M.R."/>
            <person name="de Vries R.P."/>
        </authorList>
    </citation>
    <scope>NUCLEOTIDE SEQUENCE [LARGE SCALE GENOMIC DNA]</scope>
    <source>
        <strain evidence="1">OM18370.1</strain>
    </source>
</reference>
<dbReference type="AlphaFoldDB" id="A0A4Q9MQ90"/>